<keyword evidence="5" id="KW-0326">Glycosidase</keyword>
<name>A0ABR6KRM2_9BACT</name>
<dbReference type="InterPro" id="IPR036156">
    <property type="entry name" value="Beta-gal/glucu_dom_sf"/>
</dbReference>
<dbReference type="Gene3D" id="2.60.120.260">
    <property type="entry name" value="Galactose-binding domain-like"/>
    <property type="match status" value="1"/>
</dbReference>
<evidence type="ECO:0000256" key="5">
    <source>
        <dbReference type="ARBA" id="ARBA00023295"/>
    </source>
</evidence>
<dbReference type="InterPro" id="IPR017853">
    <property type="entry name" value="GH"/>
</dbReference>
<dbReference type="Gene3D" id="2.60.40.10">
    <property type="entry name" value="Immunoglobulins"/>
    <property type="match status" value="1"/>
</dbReference>
<comment type="similarity">
    <text evidence="2">Belongs to the glycosyl hydrolase 2 family.</text>
</comment>
<organism evidence="9 10">
    <name type="scientific">Parabacteroides faecis</name>
    <dbReference type="NCBI Taxonomy" id="1217282"/>
    <lineage>
        <taxon>Bacteria</taxon>
        <taxon>Pseudomonadati</taxon>
        <taxon>Bacteroidota</taxon>
        <taxon>Bacteroidia</taxon>
        <taxon>Bacteroidales</taxon>
        <taxon>Tannerellaceae</taxon>
        <taxon>Parabacteroides</taxon>
    </lineage>
</organism>
<dbReference type="Gene3D" id="3.20.20.80">
    <property type="entry name" value="Glycosidases"/>
    <property type="match status" value="1"/>
</dbReference>
<evidence type="ECO:0000313" key="9">
    <source>
        <dbReference type="EMBL" id="MBB4624157.1"/>
    </source>
</evidence>
<evidence type="ECO:0000256" key="2">
    <source>
        <dbReference type="ARBA" id="ARBA00007401"/>
    </source>
</evidence>
<comment type="caution">
    <text evidence="9">The sequence shown here is derived from an EMBL/GenBank/DDBJ whole genome shotgun (WGS) entry which is preliminary data.</text>
</comment>
<feature type="domain" description="Glycoside hydrolase family 2 catalytic" evidence="7">
    <location>
        <begin position="325"/>
        <end position="468"/>
    </location>
</feature>
<dbReference type="SUPFAM" id="SSF49785">
    <property type="entry name" value="Galactose-binding domain-like"/>
    <property type="match status" value="1"/>
</dbReference>
<dbReference type="InterPro" id="IPR013783">
    <property type="entry name" value="Ig-like_fold"/>
</dbReference>
<dbReference type="EMBL" id="JACHOC010000009">
    <property type="protein sequence ID" value="MBB4624157.1"/>
    <property type="molecule type" value="Genomic_DNA"/>
</dbReference>
<gene>
    <name evidence="9" type="ORF">GGQ57_004085</name>
</gene>
<evidence type="ECO:0000256" key="3">
    <source>
        <dbReference type="ARBA" id="ARBA00012756"/>
    </source>
</evidence>
<evidence type="ECO:0000256" key="1">
    <source>
        <dbReference type="ARBA" id="ARBA00001412"/>
    </source>
</evidence>
<sequence length="936" mass="106201">MNNKFLLFIICVIFCSCSNKSTQQIDLSGEWFFALDSNDVGITEKWYEHPLAEKIKLPGSLQEQGFGNDVDINTPWTGQIADRSWYTSDTYEKYRQPGNIKIPFWLQPDKHYVGVAWYQCEVQVPSSWEKKYVELELERTHWETTLFVNGEKVGDNNALQTPHRYMINKTGKLLLSIRVDNRLNIPIGINAHSVSDHTQSNWNGVVGNITLTARPTFHIDNIQVYPDVKGQKAKVVVSFAGTSAGKSAQIQVKGKSFNSEVVKELTPVNASVDCKNSQFSCTLDMGDDMLTWSEFEPNLYQLSVEINTEEGKEVKNTTFGMREFKVDGTRFSINGTPVFLRGTLECAIFPLTGYASMDTAYWEKIYRRCKEFGLNHVRFHSWCPPRVAFEVADREGIYLQVEAGGWGLVGDGGSADKWFMEESERIVKEFGNHPSFCVLTYGNEPAGGKQVEYLSSFVDHWKSKDKRRIYIAGAGWPYTPNSDFWSAYDPRLNFGIFGGELNSIINREAPRSDFDYREATARVAPMPSVSHEIGQWCVYPNFKEIPKYTGLLKARNFEIFQETLGDHHLGDLAEKFLFASGRLQTLCYKEEIEAALRTPGFGGFQLLDLHDFPGQGSALVGVLDAFWDPKGYVDGKEYSMFCNRIVPLARMSQMTWSNNEVFRASLEMSYFDKQPLKNASIEWDITDASKKVLVSGKAIKDLQQDNCIPVSSVEFQLSEIKEPSKLTLTVRVAGTKVCNRWNFWVYPSLLDLPSEKPYVTSDFNDAITHAKAGGNVLYCLSKMALKEDKGGAIKVGFSPIFWNTAWSGKQAPHTLGIYCDPTHPVFNAFPNDGYSDYQWWDIVTGSAAIVMDDFPADYRPLVHHIDDWFTNRKLGLLFETKMGKGKMMVCGADIMHNLDKRISARQFRYSIEKYMSSEEFDPAYEIESDVIKGLIK</sequence>
<proteinExistence type="inferred from homology"/>
<dbReference type="PANTHER" id="PTHR46323:SF2">
    <property type="entry name" value="BETA-GALACTOSIDASE"/>
    <property type="match status" value="1"/>
</dbReference>
<dbReference type="SUPFAM" id="SSF49303">
    <property type="entry name" value="beta-Galactosidase/glucuronidase domain"/>
    <property type="match status" value="1"/>
</dbReference>
<dbReference type="PROSITE" id="PS51257">
    <property type="entry name" value="PROKAR_LIPOPROTEIN"/>
    <property type="match status" value="1"/>
</dbReference>
<dbReference type="Pfam" id="PF02836">
    <property type="entry name" value="Glyco_hydro_2_C"/>
    <property type="match status" value="1"/>
</dbReference>
<dbReference type="PANTHER" id="PTHR46323">
    <property type="entry name" value="BETA-GALACTOSIDASE"/>
    <property type="match status" value="1"/>
</dbReference>
<dbReference type="Pfam" id="PF00703">
    <property type="entry name" value="Glyco_hydro_2"/>
    <property type="match status" value="1"/>
</dbReference>
<protein>
    <recommendedName>
        <fullName evidence="3">beta-galactosidase</fullName>
        <ecNumber evidence="3">3.2.1.23</ecNumber>
    </recommendedName>
</protein>
<evidence type="ECO:0000313" key="10">
    <source>
        <dbReference type="Proteomes" id="UP000533637"/>
    </source>
</evidence>
<dbReference type="InterPro" id="IPR006102">
    <property type="entry name" value="Ig-like_GH2"/>
</dbReference>
<evidence type="ECO:0000259" key="7">
    <source>
        <dbReference type="Pfam" id="PF02836"/>
    </source>
</evidence>
<dbReference type="EC" id="3.2.1.23" evidence="3"/>
<evidence type="ECO:0000259" key="8">
    <source>
        <dbReference type="Pfam" id="PF02837"/>
    </source>
</evidence>
<dbReference type="Proteomes" id="UP000533637">
    <property type="component" value="Unassembled WGS sequence"/>
</dbReference>
<accession>A0ABR6KRM2</accession>
<keyword evidence="10" id="KW-1185">Reference proteome</keyword>
<evidence type="ECO:0000259" key="6">
    <source>
        <dbReference type="Pfam" id="PF00703"/>
    </source>
</evidence>
<comment type="catalytic activity">
    <reaction evidence="1">
        <text>Hydrolysis of terminal non-reducing beta-D-galactose residues in beta-D-galactosides.</text>
        <dbReference type="EC" id="3.2.1.23"/>
    </reaction>
</comment>
<reference evidence="9 10" key="1">
    <citation type="submission" date="2020-08" db="EMBL/GenBank/DDBJ databases">
        <title>Genomic Encyclopedia of Type Strains, Phase IV (KMG-IV): sequencing the most valuable type-strain genomes for metagenomic binning, comparative biology and taxonomic classification.</title>
        <authorList>
            <person name="Goeker M."/>
        </authorList>
    </citation>
    <scope>NUCLEOTIDE SEQUENCE [LARGE SCALE GENOMIC DNA]</scope>
    <source>
        <strain evidence="9 10">DSM 102983</strain>
    </source>
</reference>
<dbReference type="InterPro" id="IPR008979">
    <property type="entry name" value="Galactose-bd-like_sf"/>
</dbReference>
<dbReference type="Pfam" id="PF02837">
    <property type="entry name" value="Glyco_hydro_2_N"/>
    <property type="match status" value="1"/>
</dbReference>
<dbReference type="SUPFAM" id="SSF51445">
    <property type="entry name" value="(Trans)glycosidases"/>
    <property type="match status" value="1"/>
</dbReference>
<feature type="domain" description="Glycosyl hydrolases family 2 sugar binding" evidence="8">
    <location>
        <begin position="27"/>
        <end position="179"/>
    </location>
</feature>
<dbReference type="RefSeq" id="WP_183671928.1">
    <property type="nucleotide sequence ID" value="NZ_BMPB01000014.1"/>
</dbReference>
<dbReference type="InterPro" id="IPR006104">
    <property type="entry name" value="Glyco_hydro_2_N"/>
</dbReference>
<keyword evidence="4" id="KW-0378">Hydrolase</keyword>
<evidence type="ECO:0000256" key="4">
    <source>
        <dbReference type="ARBA" id="ARBA00022801"/>
    </source>
</evidence>
<dbReference type="InterPro" id="IPR006103">
    <property type="entry name" value="Glyco_hydro_2_cat"/>
</dbReference>
<dbReference type="InterPro" id="IPR050347">
    <property type="entry name" value="Bact_Beta-galactosidase"/>
</dbReference>
<feature type="domain" description="Glycoside hydrolase family 2 immunoglobulin-like beta-sandwich" evidence="6">
    <location>
        <begin position="218"/>
        <end position="322"/>
    </location>
</feature>